<dbReference type="SUPFAM" id="SSF52540">
    <property type="entry name" value="P-loop containing nucleoside triphosphate hydrolases"/>
    <property type="match status" value="1"/>
</dbReference>
<dbReference type="GO" id="GO:0005525">
    <property type="term" value="F:GTP binding"/>
    <property type="evidence" value="ECO:0007669"/>
    <property type="project" value="UniProtKB-KW"/>
</dbReference>
<accession>A0A078KI30</accession>
<evidence type="ECO:0000256" key="5">
    <source>
        <dbReference type="ARBA" id="ARBA00022741"/>
    </source>
</evidence>
<keyword evidence="5" id="KW-0547">Nucleotide-binding</keyword>
<dbReference type="InterPro" id="IPR013822">
    <property type="entry name" value="Signal_recog_particl_SRP54_hlx"/>
</dbReference>
<protein>
    <submittedName>
        <fullName evidence="12">Signal recognition particle receptor FtsY</fullName>
    </submittedName>
</protein>
<dbReference type="SMART" id="SM00963">
    <property type="entry name" value="SRP54_N"/>
    <property type="match status" value="1"/>
</dbReference>
<dbReference type="InterPro" id="IPR000897">
    <property type="entry name" value="SRP54_GTPase_dom"/>
</dbReference>
<name>A0A078KI30_9GAMM</name>
<dbReference type="InterPro" id="IPR042101">
    <property type="entry name" value="SRP54_N_sf"/>
</dbReference>
<evidence type="ECO:0000313" key="12">
    <source>
        <dbReference type="EMBL" id="CDZ16555.1"/>
    </source>
</evidence>
<dbReference type="InterPro" id="IPR003593">
    <property type="entry name" value="AAA+_ATPase"/>
</dbReference>
<dbReference type="NCBIfam" id="TIGR00064">
    <property type="entry name" value="ftsY"/>
    <property type="match status" value="1"/>
</dbReference>
<keyword evidence="13" id="KW-1185">Reference proteome</keyword>
<evidence type="ECO:0000256" key="9">
    <source>
        <dbReference type="ARBA" id="ARBA00023170"/>
    </source>
</evidence>
<dbReference type="Gene3D" id="3.40.50.300">
    <property type="entry name" value="P-loop containing nucleotide triphosphate hydrolases"/>
    <property type="match status" value="1"/>
</dbReference>
<evidence type="ECO:0000256" key="4">
    <source>
        <dbReference type="ARBA" id="ARBA00022490"/>
    </source>
</evidence>
<evidence type="ECO:0000259" key="11">
    <source>
        <dbReference type="PROSITE" id="PS00300"/>
    </source>
</evidence>
<evidence type="ECO:0000256" key="3">
    <source>
        <dbReference type="ARBA" id="ARBA00022475"/>
    </source>
</evidence>
<comment type="similarity">
    <text evidence="2">Belongs to the GTP-binding SRP family.</text>
</comment>
<evidence type="ECO:0000256" key="10">
    <source>
        <dbReference type="ARBA" id="ARBA00048027"/>
    </source>
</evidence>
<organism evidence="12 13">
    <name type="scientific">Candidatus Johnevansia muelleri</name>
    <dbReference type="NCBI Taxonomy" id="1495769"/>
    <lineage>
        <taxon>Bacteria</taxon>
        <taxon>Pseudomonadati</taxon>
        <taxon>Pseudomonadota</taxon>
        <taxon>Gammaproteobacteria</taxon>
        <taxon>Candidatus Johnevansiales</taxon>
        <taxon>Candidatus Johnevansiaceae</taxon>
        <taxon>Candidatus Johnevansia</taxon>
    </lineage>
</organism>
<dbReference type="SUPFAM" id="SSF47364">
    <property type="entry name" value="Domain of the SRP/SRP receptor G-proteins"/>
    <property type="match status" value="1"/>
</dbReference>
<sequence length="386" mass="44606">MLNLLKINTIKKKIKFTEIYFYFDIINNINKIYNKNYIKNNKIKNKFLFYLKNINYNVNIIKKNFYINWKNKYFIYLKNKSNFLYNNLYKGLIKTRNNFKYGLFKIFKNKTIIDNNIIYKIETQLLMADIGIETTTKIISIIKKKIIKNNIYNVKDIYIILKNELNLILKSVEKPLNLENLIFKKPFLIIIVGVNGVGKTTTIGKLTKYYKNLGKSVLLAAGDTYRVAAIEQIQILGENNNVPVILKNLGADSAYVIYEALMAARFNNIDILIADTAGRLQNNKILMDELKKIYNLLNKIDRNIPNEIMLILDASIGQNAIYQTSIFNNAVPINGITLTKLDGTSKGGVIFSIANKFNIPIRFISLGESINDLYVFKSKNFIETIF</sequence>
<dbReference type="PANTHER" id="PTHR43134">
    <property type="entry name" value="SIGNAL RECOGNITION PARTICLE RECEPTOR SUBUNIT ALPHA"/>
    <property type="match status" value="1"/>
</dbReference>
<evidence type="ECO:0000256" key="7">
    <source>
        <dbReference type="ARBA" id="ARBA00023134"/>
    </source>
</evidence>
<dbReference type="AlphaFoldDB" id="A0A078KI30"/>
<dbReference type="Gene3D" id="1.20.120.140">
    <property type="entry name" value="Signal recognition particle SRP54, nucleotide-binding domain"/>
    <property type="match status" value="1"/>
</dbReference>
<evidence type="ECO:0000256" key="1">
    <source>
        <dbReference type="ARBA" id="ARBA00004413"/>
    </source>
</evidence>
<dbReference type="InterPro" id="IPR004390">
    <property type="entry name" value="SR_rcpt_FtsY"/>
</dbReference>
<dbReference type="PANTHER" id="PTHR43134:SF1">
    <property type="entry name" value="SIGNAL RECOGNITION PARTICLE RECEPTOR SUBUNIT ALPHA"/>
    <property type="match status" value="1"/>
</dbReference>
<keyword evidence="6" id="KW-0378">Hydrolase</keyword>
<dbReference type="PATRIC" id="fig|1495769.3.peg.277"/>
<dbReference type="EMBL" id="LM655252">
    <property type="protein sequence ID" value="CDZ16555.1"/>
    <property type="molecule type" value="Genomic_DNA"/>
</dbReference>
<evidence type="ECO:0000256" key="2">
    <source>
        <dbReference type="ARBA" id="ARBA00008531"/>
    </source>
</evidence>
<dbReference type="OrthoDB" id="9804720at2"/>
<comment type="subcellular location">
    <subcellularLocation>
        <location evidence="1">Cell membrane</location>
        <topology evidence="1">Peripheral membrane protein</topology>
        <orientation evidence="1">Cytoplasmic side</orientation>
    </subcellularLocation>
</comment>
<feature type="domain" description="SRP54-type proteins GTP-binding" evidence="11">
    <location>
        <begin position="360"/>
        <end position="373"/>
    </location>
</feature>
<dbReference type="GO" id="GO:0003924">
    <property type="term" value="F:GTPase activity"/>
    <property type="evidence" value="ECO:0007669"/>
    <property type="project" value="TreeGrafter"/>
</dbReference>
<dbReference type="InterPro" id="IPR036225">
    <property type="entry name" value="SRP/SRP_N"/>
</dbReference>
<evidence type="ECO:0000256" key="6">
    <source>
        <dbReference type="ARBA" id="ARBA00022801"/>
    </source>
</evidence>
<dbReference type="GO" id="GO:0005737">
    <property type="term" value="C:cytoplasm"/>
    <property type="evidence" value="ECO:0007669"/>
    <property type="project" value="UniProtKB-ARBA"/>
</dbReference>
<dbReference type="InterPro" id="IPR027417">
    <property type="entry name" value="P-loop_NTPase"/>
</dbReference>
<dbReference type="GO" id="GO:0005886">
    <property type="term" value="C:plasma membrane"/>
    <property type="evidence" value="ECO:0007669"/>
    <property type="project" value="UniProtKB-SubCell"/>
</dbReference>
<dbReference type="PROSITE" id="PS00300">
    <property type="entry name" value="SRP54"/>
    <property type="match status" value="1"/>
</dbReference>
<dbReference type="STRING" id="1495769.CEM_303"/>
<dbReference type="GO" id="GO:0006614">
    <property type="term" value="P:SRP-dependent cotranslational protein targeting to membrane"/>
    <property type="evidence" value="ECO:0007669"/>
    <property type="project" value="InterPro"/>
</dbReference>
<keyword evidence="4" id="KW-0963">Cytoplasm</keyword>
<evidence type="ECO:0000313" key="13">
    <source>
        <dbReference type="Proteomes" id="UP000032420"/>
    </source>
</evidence>
<dbReference type="SMART" id="SM00962">
    <property type="entry name" value="SRP54"/>
    <property type="match status" value="1"/>
</dbReference>
<keyword evidence="8" id="KW-0472">Membrane</keyword>
<keyword evidence="3" id="KW-1003">Cell membrane</keyword>
<keyword evidence="7" id="KW-0342">GTP-binding</keyword>
<reference evidence="13" key="1">
    <citation type="submission" date="2014-07" db="EMBL/GenBank/DDBJ databases">
        <authorList>
            <person name="Santos-Garcia D."/>
        </authorList>
    </citation>
    <scope>NUCLEOTIDE SEQUENCE [LARGE SCALE GENOMIC DNA]</scope>
</reference>
<proteinExistence type="inferred from homology"/>
<keyword evidence="9 12" id="KW-0675">Receptor</keyword>
<dbReference type="Pfam" id="PF00448">
    <property type="entry name" value="SRP54"/>
    <property type="match status" value="1"/>
</dbReference>
<dbReference type="GO" id="GO:0005047">
    <property type="term" value="F:signal recognition particle binding"/>
    <property type="evidence" value="ECO:0007669"/>
    <property type="project" value="TreeGrafter"/>
</dbReference>
<dbReference type="FunFam" id="3.40.50.300:FF:000053">
    <property type="entry name" value="Signal recognition particle receptor FtsY"/>
    <property type="match status" value="1"/>
</dbReference>
<evidence type="ECO:0000256" key="8">
    <source>
        <dbReference type="ARBA" id="ARBA00023136"/>
    </source>
</evidence>
<gene>
    <name evidence="12" type="primary">ftsY</name>
    <name evidence="12" type="ORF">CEM_303</name>
</gene>
<dbReference type="KEGG" id="eme:CEM_303"/>
<dbReference type="HOGENOM" id="CLU_009301_3_4_6"/>
<dbReference type="Pfam" id="PF02881">
    <property type="entry name" value="SRP54_N"/>
    <property type="match status" value="1"/>
</dbReference>
<dbReference type="Proteomes" id="UP000032420">
    <property type="component" value="Chromosome I"/>
</dbReference>
<comment type="catalytic activity">
    <reaction evidence="10">
        <text>GTP + H2O = GDP + phosphate + H(+)</text>
        <dbReference type="Rhea" id="RHEA:19669"/>
        <dbReference type="ChEBI" id="CHEBI:15377"/>
        <dbReference type="ChEBI" id="CHEBI:15378"/>
        <dbReference type="ChEBI" id="CHEBI:37565"/>
        <dbReference type="ChEBI" id="CHEBI:43474"/>
        <dbReference type="ChEBI" id="CHEBI:58189"/>
        <dbReference type="EC" id="3.6.5.4"/>
    </reaction>
</comment>
<dbReference type="SMART" id="SM00382">
    <property type="entry name" value="AAA"/>
    <property type="match status" value="1"/>
</dbReference>